<keyword evidence="2" id="KW-1185">Reference proteome</keyword>
<evidence type="ECO:0000313" key="2">
    <source>
        <dbReference type="Proteomes" id="UP000659124"/>
    </source>
</evidence>
<dbReference type="Proteomes" id="UP000659124">
    <property type="component" value="Unassembled WGS sequence"/>
</dbReference>
<gene>
    <name evidence="1" type="ORF">ICL07_20480</name>
</gene>
<dbReference type="Gene3D" id="2.60.40.10">
    <property type="entry name" value="Immunoglobulins"/>
    <property type="match status" value="1"/>
</dbReference>
<dbReference type="Pfam" id="PF13573">
    <property type="entry name" value="SprB"/>
    <property type="match status" value="5"/>
</dbReference>
<dbReference type="InterPro" id="IPR025667">
    <property type="entry name" value="SprB_repeat"/>
</dbReference>
<proteinExistence type="predicted"/>
<dbReference type="NCBIfam" id="TIGR04183">
    <property type="entry name" value="Por_Secre_tail"/>
    <property type="match status" value="1"/>
</dbReference>
<sequence>MNKFILSLSLLHLNRRTWIKYSLCLILVIAGILPATAQDGGYMITYNFHYKHEDEWPCGDYVRFYLTYQDGQVDKLVDWGQNEIKCVPHFEILEAKSFIVPPSKLVRSVEMTYDVKCQKRNSGKCNTCNGRHFWTPDPNPHKFTVTDPCSMAFYSPFSDGSSGGYFFSAFPFINKIGVSNVDNILPENAPVQLSAPEGFVPSLYNWEYSTDGDNWNSFPYSLYANGTPTATFTGKQLLGDNFDQAARIGGQVYFRIRLCDNTFSTKVTLTCKLSSPGMTGHSTEDPVCADGKGKLKIWFDRQLYADANEGLTINLLNDKGELAYQQANAVLAADMSYTWPQDILPGAYTIQLQGIYYPKGLDQPRTGTFSDDPVRHTRQFTISAPMLVTASTTAKRDISCFEGSDGSISLKAAGGKGGFVCYYKAAGEADWRPAVVFDNPDSHTLRNLPAGTYTIRIADSKGCSAKNTDATDKIITVTLQQPTAALEAASWGMEAPLAHGYADGSITVVLKGGTPNPDGSYNINWTRQDGTVLTPVNSIDGAGQYRTQLSALPAGVYIVSVTDANYSGALNGQTTCAYTQTFNLEEPPPLTVAIQLHHRISCNGDRDGELEAKVAGGIPYGGAAPYRYEWFSITGGVSVSLGQSTAVATLLPAGNYKVKVTDKNGISKESAPFTLTEPVLLQAPLTIKSVNCYGGQDGSVSAAITGGTLPYLVAWSNGVTGAAVISGLTTGSYRLQVKDDHGCEVVATGYVAQPAAALTINDVVTINPKAYGYTDGSVTATIRGGTAFGDGSYTVRWKDGKGQLLNGSNTVTPDGYVTTLANLGDGIYTLEVTDAQYATAAIGSTAGCMAAGSYLLKQPLPLTVALSEYHYVSCKDFADGQVMATARGGIPFVAGLPYKYEWSKQNGSNFEPLPATDSLLTGLTAGVYQVKITDYNNISTLSPVFVLVEPDKLNINFRTTPASCTTYSDGSITSTVTGGTTPYDYNWTTGDKTPALRNIPEGSYLLLVRDIRGCQLQKQVDLYDPAGLKTTVDSSSPVCHAYTNGYIHLNVTGGKTPYRYQWDNGATTRDLDNLPAGRYAITITDANGCQRGQLFHLKDPAPVPADPGTDKTLCRDQVWPVNVAIADPAAVYKWESDNGFSAVTAGVTLEKAGTYRVTVTDAKGCFGEGKIRIARNDQQVAAEFVVRTEVLRGVPVTLVNTSHPAPEKVTWQVPDDPGITILQQNATIAELRFDRTGTYTIGMQAQVGDCIQAFHKTVTVLEPQSFGNPGDARTPFIKEFSLVPNPSSGQFNVRISLDRPSAVRLRMLNVISHALVSDRQLASADAFNIPYSLVLPAGTYVLVLETAQGQDTRKIIIQ</sequence>
<dbReference type="EMBL" id="JACVFC010000003">
    <property type="protein sequence ID" value="MBC9932775.1"/>
    <property type="molecule type" value="Genomic_DNA"/>
</dbReference>
<dbReference type="RefSeq" id="WP_188089911.1">
    <property type="nucleotide sequence ID" value="NZ_JACVFC010000003.1"/>
</dbReference>
<name>A0ABR7TRY2_9BACT</name>
<comment type="caution">
    <text evidence="1">The sequence shown here is derived from an EMBL/GenBank/DDBJ whole genome shotgun (WGS) entry which is preliminary data.</text>
</comment>
<accession>A0ABR7TRY2</accession>
<dbReference type="InterPro" id="IPR026444">
    <property type="entry name" value="Secre_tail"/>
</dbReference>
<dbReference type="Gene3D" id="2.60.40.740">
    <property type="match status" value="2"/>
</dbReference>
<reference evidence="1 2" key="1">
    <citation type="submission" date="2020-09" db="EMBL/GenBank/DDBJ databases">
        <title>Genome sequences of type strains of Chitinophaga qingshengii and Chitinophaga varians.</title>
        <authorList>
            <person name="Kittiwongwattana C."/>
        </authorList>
    </citation>
    <scope>NUCLEOTIDE SEQUENCE [LARGE SCALE GENOMIC DNA]</scope>
    <source>
        <strain evidence="1 2">JCM 30026</strain>
    </source>
</reference>
<protein>
    <submittedName>
        <fullName evidence="1">T9SS type A sorting domain-containing protein</fullName>
    </submittedName>
</protein>
<organism evidence="1 2">
    <name type="scientific">Chitinophaga qingshengii</name>
    <dbReference type="NCBI Taxonomy" id="1569794"/>
    <lineage>
        <taxon>Bacteria</taxon>
        <taxon>Pseudomonadati</taxon>
        <taxon>Bacteroidota</taxon>
        <taxon>Chitinophagia</taxon>
        <taxon>Chitinophagales</taxon>
        <taxon>Chitinophagaceae</taxon>
        <taxon>Chitinophaga</taxon>
    </lineage>
</organism>
<evidence type="ECO:0000313" key="1">
    <source>
        <dbReference type="EMBL" id="MBC9932775.1"/>
    </source>
</evidence>
<dbReference type="InterPro" id="IPR013783">
    <property type="entry name" value="Ig-like_fold"/>
</dbReference>